<dbReference type="OrthoDB" id="9991011at2759"/>
<comment type="catalytic activity">
    <reaction evidence="1">
        <text>Thiol-dependent hydrolysis of ester, thioester, amide, peptide and isopeptide bonds formed by the C-terminal Gly of ubiquitin (a 76-residue protein attached to proteins as an intracellular targeting signal).</text>
        <dbReference type="EC" id="3.4.19.12"/>
    </reaction>
</comment>
<evidence type="ECO:0000313" key="13">
    <source>
        <dbReference type="EMBL" id="CAF1629712.1"/>
    </source>
</evidence>
<evidence type="ECO:0000313" key="12">
    <source>
        <dbReference type="EMBL" id="CAF1448087.1"/>
    </source>
</evidence>
<dbReference type="EMBL" id="CAJNOM010002258">
    <property type="protein sequence ID" value="CAF1629726.1"/>
    <property type="molecule type" value="Genomic_DNA"/>
</dbReference>
<evidence type="ECO:0000256" key="4">
    <source>
        <dbReference type="ARBA" id="ARBA00022786"/>
    </source>
</evidence>
<dbReference type="EC" id="3.4.19.12" evidence="2"/>
<evidence type="ECO:0000313" key="11">
    <source>
        <dbReference type="EMBL" id="CAF1448047.1"/>
    </source>
</evidence>
<dbReference type="InterPro" id="IPR046541">
    <property type="entry name" value="DUF6606"/>
</dbReference>
<evidence type="ECO:0000256" key="2">
    <source>
        <dbReference type="ARBA" id="ARBA00012759"/>
    </source>
</evidence>
<dbReference type="GO" id="GO:0006508">
    <property type="term" value="P:proteolysis"/>
    <property type="evidence" value="ECO:0007669"/>
    <property type="project" value="UniProtKB-KW"/>
</dbReference>
<evidence type="ECO:0000256" key="7">
    <source>
        <dbReference type="SAM" id="MobiDB-lite"/>
    </source>
</evidence>
<keyword evidence="15" id="KW-1185">Reference proteome</keyword>
<evidence type="ECO:0000259" key="9">
    <source>
        <dbReference type="Pfam" id="PF12359"/>
    </source>
</evidence>
<comment type="caution">
    <text evidence="12">The sequence shown here is derived from an EMBL/GenBank/DDBJ whole genome shotgun (WGS) entry which is preliminary data.</text>
</comment>
<evidence type="ECO:0000313" key="14">
    <source>
        <dbReference type="EMBL" id="CAF1629726.1"/>
    </source>
</evidence>
<reference evidence="12" key="1">
    <citation type="submission" date="2021-02" db="EMBL/GenBank/DDBJ databases">
        <authorList>
            <person name="Nowell W R."/>
        </authorList>
    </citation>
    <scope>NUCLEOTIDE SEQUENCE</scope>
</reference>
<evidence type="ECO:0000256" key="3">
    <source>
        <dbReference type="ARBA" id="ARBA00022670"/>
    </source>
</evidence>
<dbReference type="EMBL" id="CAJNOM010002257">
    <property type="protein sequence ID" value="CAF1629712.1"/>
    <property type="molecule type" value="Genomic_DNA"/>
</dbReference>
<keyword evidence="5" id="KW-0378">Hydrolase</keyword>
<dbReference type="Pfam" id="PF20255">
    <property type="entry name" value="DUF6606"/>
    <property type="match status" value="1"/>
</dbReference>
<evidence type="ECO:0000313" key="15">
    <source>
        <dbReference type="Proteomes" id="UP000663832"/>
    </source>
</evidence>
<dbReference type="PANTHER" id="PTHR13367">
    <property type="entry name" value="UBIQUITIN THIOESTERASE"/>
    <property type="match status" value="1"/>
</dbReference>
<dbReference type="Proteomes" id="UP000663877">
    <property type="component" value="Unassembled WGS sequence"/>
</dbReference>
<evidence type="ECO:0000259" key="8">
    <source>
        <dbReference type="Pfam" id="PF12340"/>
    </source>
</evidence>
<evidence type="ECO:0000313" key="16">
    <source>
        <dbReference type="Proteomes" id="UP000663877"/>
    </source>
</evidence>
<keyword evidence="6" id="KW-0788">Thiol protease</keyword>
<keyword evidence="3" id="KW-0645">Protease</keyword>
<accession>A0A815PEG0</accession>
<evidence type="ECO:0000256" key="6">
    <source>
        <dbReference type="ARBA" id="ARBA00022807"/>
    </source>
</evidence>
<feature type="region of interest" description="Disordered" evidence="7">
    <location>
        <begin position="2855"/>
        <end position="2876"/>
    </location>
</feature>
<name>A0A815PEG0_9BILA</name>
<feature type="domain" description="DUF6606" evidence="10">
    <location>
        <begin position="10"/>
        <end position="279"/>
    </location>
</feature>
<gene>
    <name evidence="11" type="ORF">BJG266_LOCUS40270</name>
    <name evidence="12" type="ORF">BJG266_LOCUS40272</name>
    <name evidence="13" type="ORF">QVE165_LOCUS57144</name>
    <name evidence="14" type="ORF">QVE165_LOCUS57146</name>
</gene>
<evidence type="ECO:0000256" key="5">
    <source>
        <dbReference type="ARBA" id="ARBA00022801"/>
    </source>
</evidence>
<dbReference type="Pfam" id="PF12340">
    <property type="entry name" value="DUF3638"/>
    <property type="match status" value="1"/>
</dbReference>
<protein>
    <recommendedName>
        <fullName evidence="2">ubiquitinyl hydrolase 1</fullName>
        <ecNumber evidence="2">3.4.19.12</ecNumber>
    </recommendedName>
</protein>
<dbReference type="InterPro" id="IPR022105">
    <property type="entry name" value="DUF3645"/>
</dbReference>
<dbReference type="GO" id="GO:0004843">
    <property type="term" value="F:cysteine-type deubiquitinase activity"/>
    <property type="evidence" value="ECO:0007669"/>
    <property type="project" value="UniProtKB-EC"/>
</dbReference>
<sequence length="3139" mass="367612">MSTRNLNESILNHLFLPHDLPTSEDTDYLLQSKHQNEHKLLESFKDFLDSLAPQKTLPIFSILKICIQNWLVIQNIQNCTISNLQSTIGKLTPGDFLPLYFHAQNAAILIEMDENPPNQPLISSWQVLLPTETVTSSLQPYISYYPTPTFRLSNSSQLITSIQCELLVEFMTNTIEYPKSSKASHSFNETREVPVAHYVCQWWITQLPGIKNENLTDTSIQFKKKYRDQIRCKYSYSTSPFRRFGLWMTMKVVLQTILTKRLGQIGSVVYKILITHFLIYYIHNRQRLKDTQISTDLLVYCLRKIVRRLNKIENMSLSTDLNDVTQWMESVTGQIKEKIEYIFPRSNWQHHFHIDEKQIHELNTNQSKIYEHSFTKLKDYLKKSQSSSSYQQFSRNYNSDSSIPTSFKGENDELPSVAKYDYETIDFALIRIEIWVQLYLEQWINQALSLENGGERFEKLQSFFENYQRTALQHYYSDNKSTDPVGYSRYILTSLRIIRFIHMKLCEDKRFERLKSHAIQIPNLLELFEYLVLPSRDEMIRARVIYDYFKEFSEKQYPELLSNINSKNAFGVFFASRSEQMTKVLTAIQAQVEQDKNAKTQEVIQEKAKYETLINEAKELICECKTEYPYTKCDRCKIMQKANSIKVEIYECPIPSIRESALAVIFELQMPVEIRCYRDILWQFINRPNPVPSSKMHEWLSMSPHKSKLSQYCTGSYNRKVKLVSSTKSTSQTHYFAPRSISCTPLEDFFIENSLQVQISSTKPAAFQDECLTLTPQLTDVNYKLLQFSVDNTKFVQNQVIAQLSNCSLSLKPSQFVEFGSFRSGHRLQWWNLLSIIELDSLSMNEESVAILITHSLWQYGPMTNDREDLICYWCPESHQQLLDDGFVDELILRIDRRLNECQCNWQHELVLVILTIIVMRLLTICNSTKETRVIDLALKCRKIAVKWIELITESIQNPSSLEFDKVETLRDKLAIIGLAGLLTFSLHIDNVLLLNEHIICLLKLATTVQDNLILNKRQTGTSVFMRNLTRFNERNLILLQPHLSQFLETTSYESLNKFTAEYWAVNRSTNTTDEKWTKQNLDIYDGTYHTLYGLNKVSINCIRGRFLVDTVTIGFLPEKITSNQLFIRVFGKQIFEVQPSDKKNTYITKHGYHTNRRVHYEFHYSDFPQSLTIQERHSQTNNRFELIPVDCFEKELPDIFTSNYSHWKDNKTGKIEFRPICFQDPKFLTDIHYVLSIEAGYVITRNTETKQVLINQSSSLFKNLFERYFIRLDDAPYVYMLRDLAVENTKLKFCDIIHINLSRLGIAFRYDIHRNMITSREYSDMYIDENQWFGTLTGLKAGLLLSPTTINNQQNKYRLCRKVIIPFGHVQIEKTPDKSHQTVTIERKASSGTLLRQYFVFILNDRLRILQSTDSPTEWLYLALLHAMTSNPLPDQYTGMTGMERSFQLLNSAGSWSDQPYDTISLNILSQIASLSPKTNYYPEHKTCMIKIEWNTQNLPCSIQHFGYYLLAKKLYETSEQWKFMYPTNTSHSIQKLFESKEYNEKVLAKLYWDYRDSYNPTARLSSEMETEIQSTSITKSYQPVWESSTLSTIYNNRLRLTDGLYSSGDVYLKNHSSLTCFPLSRWLTDDYQPKNIWISLFKLIEQLKTEQTQTQPYEVERLEILLDFLRYISRKHETQPVYFQLLKSILKSSITPLRTLPYSELTHYENIQETSVQSHRINFPQRLYQHNREKALQEIRSCFNNNCEYENETFPKWRINTSEIERLFESWRANGIFRSFLDNIQSHIQSITIIPLNTNVNVSPQSFSTESFQNHYQIRINSQNNSIDQNLLEYAKQKFLHSHSNYFIKPTTVTEIINEQQKAFPKEIIPSTDPQTNPLSDIANYFKEYLTNSWAKFQATKEYQRKYPDLNEIDNFLRSYCEQSTQMRNELIKSIKLNNELLFKTGLMIRILPTTLISILQQTNTDNLSSSSLTTDQRTLLGGLLVNCVVEQQIERALYLANHEKWEDFEKEISNIPHTNWIPADHISWLIMELEMNITIREIQIQVARHMMNPKTTEDNSSIRNTVMQMNMGEGKTSVILPMLALSLSSSSSSLVRIIVLKSLFPMNYQSLRCKLGGLLNRRVLPFACRRDMNFSNLQVEQIFTRLQQGLSNCDVVLTSPEDILSFDLLTIDKCRRNEFDVGQSMLSVQHWCKTYIRDILDESDEILHVKYQLIYSVGREQQVDGGVERWKTIQSILTFVKQHAATIAHQYGDDVFYKASTRKSHFPEFRLLSHQPFPSLCKLILKEWLNQRSFRQNELQLIELFILNTDSSIDDLSDRFPETTIQLFLILRGLLSSELLFVALKRRYRVNFGVNQNSKFNRLIAVPFRAKDVAAENTEFGHPDIAIILTQLSYYYSGLNDKQMLQCFDRMNEQEEDPDMIYEEWISQEDKNDNLISKIQHWKSINLKNYQQRTEYLFPGLRHNILVINYFLNHFVFPREAKQFPHKLVSTPWDLSSSFSRKQIITGFSGTNDTQLLLPAHIHQCDLPELQKTDALVLNNLLRTENENYQCLPISASSEEILKQIVNSHLNIQVILDVGALFIDGTNHQIATKWLNLLDKSKIDYAVYFESDEVFVSDRLNRFHAFSTSPASERLDRCVFYLDEIHTRGTDFKFPSGFRAAVTLGNGLTKDRLVQACMRMRKLGICHWLSFWSSNEVHHQIEMLKRNSSSSSDQKKHSNEQVTLADILRWVYENTQQATWDGLHHWATQSLSFQRKVTAFRNIYQNTYQQRYTNTVMEQLAKDCLENEILDLKSMYGPSKTWQTIYEIYCARYEYFQICSSIEIHEAVSKQLQEYSGSKTLLSQLLDEEQQRELEQEQEMEEERQQKRPPAVQPCEPVLHNEIQRLCDMQGPVVNLSKLTTVFRPLKDAFLDTTFQQHSQYHCWQNNLWISTEFQRVIQTRGESLDTFLRPPRWVLFYRNKDVIVVSGFEANWLLGHLQLLHHKQKLDKPVTTTLRLLLPRLQRNQSIFIDIPRLTIPPNVSFSIPVQWLAQLFVFNGTLYFDTVEEQTAYCQCLGLCPKPRTKLEDDAFDNGWIALDGYVEQLKHRQQLQIHHCCFPSNPLTFVKKLLENRNCSHAPLTSHVGSIIFNAVKLPVP</sequence>
<dbReference type="InterPro" id="IPR051346">
    <property type="entry name" value="OTU_Deubiquitinase"/>
</dbReference>
<dbReference type="PANTHER" id="PTHR13367:SF33">
    <property type="entry name" value="P-LOOP CONTAINING NUCLEOSIDE TRIPHOSPHATE HYDROLASE PROTEIN"/>
    <property type="match status" value="1"/>
</dbReference>
<keyword evidence="4" id="KW-0833">Ubl conjugation pathway</keyword>
<dbReference type="InterPro" id="IPR022099">
    <property type="entry name" value="DUF3638"/>
</dbReference>
<evidence type="ECO:0000256" key="1">
    <source>
        <dbReference type="ARBA" id="ARBA00000707"/>
    </source>
</evidence>
<organism evidence="12 16">
    <name type="scientific">Adineta steineri</name>
    <dbReference type="NCBI Taxonomy" id="433720"/>
    <lineage>
        <taxon>Eukaryota</taxon>
        <taxon>Metazoa</taxon>
        <taxon>Spiralia</taxon>
        <taxon>Gnathifera</taxon>
        <taxon>Rotifera</taxon>
        <taxon>Eurotatoria</taxon>
        <taxon>Bdelloidea</taxon>
        <taxon>Adinetida</taxon>
        <taxon>Adinetidae</taxon>
        <taxon>Adineta</taxon>
    </lineage>
</organism>
<evidence type="ECO:0000259" key="10">
    <source>
        <dbReference type="Pfam" id="PF20255"/>
    </source>
</evidence>
<dbReference type="Pfam" id="PF12359">
    <property type="entry name" value="DUF3645"/>
    <property type="match status" value="1"/>
</dbReference>
<dbReference type="EMBL" id="CAJNOI010001931">
    <property type="protein sequence ID" value="CAF1448087.1"/>
    <property type="molecule type" value="Genomic_DNA"/>
</dbReference>
<feature type="domain" description="DUF3638" evidence="8">
    <location>
        <begin position="2020"/>
        <end position="2250"/>
    </location>
</feature>
<dbReference type="Proteomes" id="UP000663832">
    <property type="component" value="Unassembled WGS sequence"/>
</dbReference>
<dbReference type="EMBL" id="CAJNOI010001930">
    <property type="protein sequence ID" value="CAF1448047.1"/>
    <property type="molecule type" value="Genomic_DNA"/>
</dbReference>
<feature type="domain" description="DUF3645" evidence="9">
    <location>
        <begin position="2365"/>
        <end position="2393"/>
    </location>
</feature>
<proteinExistence type="predicted"/>